<keyword evidence="2" id="KW-0812">Transmembrane</keyword>
<evidence type="ECO:0000256" key="1">
    <source>
        <dbReference type="SAM" id="MobiDB-lite"/>
    </source>
</evidence>
<evidence type="ECO:0000313" key="4">
    <source>
        <dbReference type="Proteomes" id="UP000608530"/>
    </source>
</evidence>
<feature type="transmembrane region" description="Helical" evidence="2">
    <location>
        <begin position="20"/>
        <end position="42"/>
    </location>
</feature>
<dbReference type="AlphaFoldDB" id="A0A934Q6C2"/>
<sequence>MNEDSFFEKAPRQRSPHMVPWIVVGIIAVVALIISIVIVTVARSGEGAASDGGRTPTQTEAPATEEPEETDAPDEESVPSVDVGDTFDVPIGAWGVTAQASQKFGSIWYDLQGENLVLSSPLIDSLPDSCAEMRSQWGITRTPAGEYEVLKPAERCEAAPEVYDELWGLTAAMAESIR</sequence>
<evidence type="ECO:0000256" key="2">
    <source>
        <dbReference type="SAM" id="Phobius"/>
    </source>
</evidence>
<accession>A0A934Q6C2</accession>
<keyword evidence="2" id="KW-1133">Transmembrane helix</keyword>
<proteinExistence type="predicted"/>
<dbReference type="EMBL" id="JAEHOH010000002">
    <property type="protein sequence ID" value="MBK0417871.1"/>
    <property type="molecule type" value="Genomic_DNA"/>
</dbReference>
<name>A0A934Q6C2_9MICO</name>
<evidence type="ECO:0000313" key="3">
    <source>
        <dbReference type="EMBL" id="MBK0417871.1"/>
    </source>
</evidence>
<dbReference type="RefSeq" id="WP_200113550.1">
    <property type="nucleotide sequence ID" value="NZ_JAEHOH010000002.1"/>
</dbReference>
<dbReference type="Proteomes" id="UP000608530">
    <property type="component" value="Unassembled WGS sequence"/>
</dbReference>
<protein>
    <submittedName>
        <fullName evidence="3">Uncharacterized protein</fullName>
    </submittedName>
</protein>
<organism evidence="3 4">
    <name type="scientific">Leucobacter chromiisoli</name>
    <dbReference type="NCBI Taxonomy" id="2796471"/>
    <lineage>
        <taxon>Bacteria</taxon>
        <taxon>Bacillati</taxon>
        <taxon>Actinomycetota</taxon>
        <taxon>Actinomycetes</taxon>
        <taxon>Micrococcales</taxon>
        <taxon>Microbacteriaceae</taxon>
        <taxon>Leucobacter</taxon>
    </lineage>
</organism>
<reference evidence="3" key="1">
    <citation type="submission" date="2020-12" db="EMBL/GenBank/DDBJ databases">
        <title>Leucobacter sp. CAS1, isolated from Chromium sludge.</title>
        <authorList>
            <person name="Xu Z."/>
        </authorList>
    </citation>
    <scope>NUCLEOTIDE SEQUENCE</scope>
    <source>
        <strain evidence="3">CSA1</strain>
    </source>
</reference>
<feature type="region of interest" description="Disordered" evidence="1">
    <location>
        <begin position="46"/>
        <end position="83"/>
    </location>
</feature>
<gene>
    <name evidence="3" type="ORF">JD276_02325</name>
</gene>
<keyword evidence="2" id="KW-0472">Membrane</keyword>
<keyword evidence="4" id="KW-1185">Reference proteome</keyword>
<comment type="caution">
    <text evidence="3">The sequence shown here is derived from an EMBL/GenBank/DDBJ whole genome shotgun (WGS) entry which is preliminary data.</text>
</comment>
<feature type="compositionally biased region" description="Acidic residues" evidence="1">
    <location>
        <begin position="63"/>
        <end position="77"/>
    </location>
</feature>